<proteinExistence type="predicted"/>
<accession>A0ABP5C6F1</accession>
<dbReference type="EMBL" id="BAAAQM010000005">
    <property type="protein sequence ID" value="GAA1958363.1"/>
    <property type="molecule type" value="Genomic_DNA"/>
</dbReference>
<keyword evidence="1" id="KW-0812">Transmembrane</keyword>
<reference evidence="3" key="1">
    <citation type="journal article" date="2019" name="Int. J. Syst. Evol. Microbiol.">
        <title>The Global Catalogue of Microorganisms (GCM) 10K type strain sequencing project: providing services to taxonomists for standard genome sequencing and annotation.</title>
        <authorList>
            <consortium name="The Broad Institute Genomics Platform"/>
            <consortium name="The Broad Institute Genome Sequencing Center for Infectious Disease"/>
            <person name="Wu L."/>
            <person name="Ma J."/>
        </authorList>
    </citation>
    <scope>NUCLEOTIDE SEQUENCE [LARGE SCALE GENOMIC DNA]</scope>
    <source>
        <strain evidence="3">JCM 16013</strain>
    </source>
</reference>
<keyword evidence="1" id="KW-1133">Transmembrane helix</keyword>
<dbReference type="Proteomes" id="UP001499854">
    <property type="component" value="Unassembled WGS sequence"/>
</dbReference>
<comment type="caution">
    <text evidence="2">The sequence shown here is derived from an EMBL/GenBank/DDBJ whole genome shotgun (WGS) entry which is preliminary data.</text>
</comment>
<evidence type="ECO:0000313" key="3">
    <source>
        <dbReference type="Proteomes" id="UP001499854"/>
    </source>
</evidence>
<organism evidence="2 3">
    <name type="scientific">Catenulispora subtropica</name>
    <dbReference type="NCBI Taxonomy" id="450798"/>
    <lineage>
        <taxon>Bacteria</taxon>
        <taxon>Bacillati</taxon>
        <taxon>Actinomycetota</taxon>
        <taxon>Actinomycetes</taxon>
        <taxon>Catenulisporales</taxon>
        <taxon>Catenulisporaceae</taxon>
        <taxon>Catenulispora</taxon>
    </lineage>
</organism>
<keyword evidence="1" id="KW-0472">Membrane</keyword>
<evidence type="ECO:0000256" key="1">
    <source>
        <dbReference type="SAM" id="Phobius"/>
    </source>
</evidence>
<evidence type="ECO:0000313" key="2">
    <source>
        <dbReference type="EMBL" id="GAA1958363.1"/>
    </source>
</evidence>
<name>A0ABP5C6F1_9ACTN</name>
<feature type="transmembrane region" description="Helical" evidence="1">
    <location>
        <begin position="20"/>
        <end position="44"/>
    </location>
</feature>
<keyword evidence="3" id="KW-1185">Reference proteome</keyword>
<sequence>MEPVTVLGANTDNPGFPHYGSGAAVTGSVIFLSLLVAVLASSWIRRRRK</sequence>
<protein>
    <submittedName>
        <fullName evidence="2">Uncharacterized protein</fullName>
    </submittedName>
</protein>
<gene>
    <name evidence="2" type="ORF">GCM10009838_13090</name>
</gene>